<keyword evidence="2" id="KW-1185">Reference proteome</keyword>
<protein>
    <submittedName>
        <fullName evidence="1">Uncharacterized protein</fullName>
    </submittedName>
</protein>
<sequence length="692" mass="77563">MDTVHADIMHHCVECTAADNQTCQIAQELSTINKLLFSSMVQLQELPDTSGQLHLADISSTVSTLENLDSLQLPRCPELIGWLLRTHRCISSASVTVSFDDNACLRTLDAIGHSLGVEKLKLNCARAQALNCAYAVIPSLTKIKELDCTGNWRSADRISEDSIAALSELLMSSSFLETLRFCNFPLDARLADTFITSLRDSSTLKELDLRSSSLEYDSYPEDLTEYLSTTTLLKVLAMDMTNEFVQMAVLSGLSENRSIEKLTIGEFIGTKASTTIMARVISSNRIIRNLAISSIDCTEPWSPTIYDCWIIPLIDNGTLEEVSLPLLIVHWFKWALFIQALPEKRSLKKFRITADIDSHCIPEFLRSELKSRVLEEKVVFQCCCVSHHQDLDLLHYKSFSRVSFHSTESINTAALRIMPTCQHLTSMKIDIKRGNVTLPSALAEFLESTKALRELDLTVSGDVPHQGAGHPSWPRLLEALSRNYSLKRLSVMLHGMSDQDTEGLADSVRRSTSITSVCFYHMPTKQSNAFMRRLAVNIAQDYTLLDMFCSGDVDVEAARDWLAIRETTWRNSSLVARAARLLKASLFDRYVSGAVERVSPHPALLAEVAERLEVDKAELIGLMQDRLKVTESLSGFMRITGVVKDKVVCSPFDDNCTQLDALNECCWMHVRRYLLIEDVKHELGPPRNVQDA</sequence>
<evidence type="ECO:0000313" key="2">
    <source>
        <dbReference type="Proteomes" id="UP000821845"/>
    </source>
</evidence>
<gene>
    <name evidence="1" type="ORF">HPB50_021706</name>
</gene>
<dbReference type="EMBL" id="CM023489">
    <property type="protein sequence ID" value="KAH6923108.1"/>
    <property type="molecule type" value="Genomic_DNA"/>
</dbReference>
<reference evidence="1" key="1">
    <citation type="submission" date="2020-05" db="EMBL/GenBank/DDBJ databases">
        <title>Large-scale comparative analyses of tick genomes elucidate their genetic diversity and vector capacities.</title>
        <authorList>
            <person name="Jia N."/>
            <person name="Wang J."/>
            <person name="Shi W."/>
            <person name="Du L."/>
            <person name="Sun Y."/>
            <person name="Zhan W."/>
            <person name="Jiang J."/>
            <person name="Wang Q."/>
            <person name="Zhang B."/>
            <person name="Ji P."/>
            <person name="Sakyi L.B."/>
            <person name="Cui X."/>
            <person name="Yuan T."/>
            <person name="Jiang B."/>
            <person name="Yang W."/>
            <person name="Lam T.T.-Y."/>
            <person name="Chang Q."/>
            <person name="Ding S."/>
            <person name="Wang X."/>
            <person name="Zhu J."/>
            <person name="Ruan X."/>
            <person name="Zhao L."/>
            <person name="Wei J."/>
            <person name="Que T."/>
            <person name="Du C."/>
            <person name="Cheng J."/>
            <person name="Dai P."/>
            <person name="Han X."/>
            <person name="Huang E."/>
            <person name="Gao Y."/>
            <person name="Liu J."/>
            <person name="Shao H."/>
            <person name="Ye R."/>
            <person name="Li L."/>
            <person name="Wei W."/>
            <person name="Wang X."/>
            <person name="Wang C."/>
            <person name="Yang T."/>
            <person name="Huo Q."/>
            <person name="Li W."/>
            <person name="Guo W."/>
            <person name="Chen H."/>
            <person name="Zhou L."/>
            <person name="Ni X."/>
            <person name="Tian J."/>
            <person name="Zhou Y."/>
            <person name="Sheng Y."/>
            <person name="Liu T."/>
            <person name="Pan Y."/>
            <person name="Xia L."/>
            <person name="Li J."/>
            <person name="Zhao F."/>
            <person name="Cao W."/>
        </authorList>
    </citation>
    <scope>NUCLEOTIDE SEQUENCE</scope>
    <source>
        <strain evidence="1">Hyas-2018</strain>
    </source>
</reference>
<comment type="caution">
    <text evidence="1">The sequence shown here is derived from an EMBL/GenBank/DDBJ whole genome shotgun (WGS) entry which is preliminary data.</text>
</comment>
<accession>A0ACB7RKX6</accession>
<name>A0ACB7RKX6_HYAAI</name>
<organism evidence="1 2">
    <name type="scientific">Hyalomma asiaticum</name>
    <name type="common">Tick</name>
    <dbReference type="NCBI Taxonomy" id="266040"/>
    <lineage>
        <taxon>Eukaryota</taxon>
        <taxon>Metazoa</taxon>
        <taxon>Ecdysozoa</taxon>
        <taxon>Arthropoda</taxon>
        <taxon>Chelicerata</taxon>
        <taxon>Arachnida</taxon>
        <taxon>Acari</taxon>
        <taxon>Parasitiformes</taxon>
        <taxon>Ixodida</taxon>
        <taxon>Ixodoidea</taxon>
        <taxon>Ixodidae</taxon>
        <taxon>Hyalomminae</taxon>
        <taxon>Hyalomma</taxon>
    </lineage>
</organism>
<dbReference type="Proteomes" id="UP000821845">
    <property type="component" value="Chromosome 9"/>
</dbReference>
<evidence type="ECO:0000313" key="1">
    <source>
        <dbReference type="EMBL" id="KAH6923108.1"/>
    </source>
</evidence>
<proteinExistence type="predicted"/>